<evidence type="ECO:0000256" key="1">
    <source>
        <dbReference type="SAM" id="MobiDB-lite"/>
    </source>
</evidence>
<feature type="compositionally biased region" description="Basic residues" evidence="1">
    <location>
        <begin position="261"/>
        <end position="281"/>
    </location>
</feature>
<dbReference type="AlphaFoldDB" id="A0AAD6TP21"/>
<feature type="domain" description="GIT Spa2 homology (SHD)" evidence="2">
    <location>
        <begin position="50"/>
        <end position="75"/>
    </location>
</feature>
<dbReference type="InterPro" id="IPR013724">
    <property type="entry name" value="GIT_SHD"/>
</dbReference>
<reference evidence="3" key="1">
    <citation type="submission" date="2023-03" db="EMBL/GenBank/DDBJ databases">
        <title>Massive genome expansion in bonnet fungi (Mycena s.s.) driven by repeated elements and novel gene families across ecological guilds.</title>
        <authorList>
            <consortium name="Lawrence Berkeley National Laboratory"/>
            <person name="Harder C.B."/>
            <person name="Miyauchi S."/>
            <person name="Viragh M."/>
            <person name="Kuo A."/>
            <person name="Thoen E."/>
            <person name="Andreopoulos B."/>
            <person name="Lu D."/>
            <person name="Skrede I."/>
            <person name="Drula E."/>
            <person name="Henrissat B."/>
            <person name="Morin E."/>
            <person name="Kohler A."/>
            <person name="Barry K."/>
            <person name="LaButti K."/>
            <person name="Morin E."/>
            <person name="Salamov A."/>
            <person name="Lipzen A."/>
            <person name="Mereny Z."/>
            <person name="Hegedus B."/>
            <person name="Baldrian P."/>
            <person name="Stursova M."/>
            <person name="Weitz H."/>
            <person name="Taylor A."/>
            <person name="Grigoriev I.V."/>
            <person name="Nagy L.G."/>
            <person name="Martin F."/>
            <person name="Kauserud H."/>
        </authorList>
    </citation>
    <scope>NUCLEOTIDE SEQUENCE</scope>
    <source>
        <strain evidence="3">CBHHK173m</strain>
    </source>
</reference>
<accession>A0AAD6TP21</accession>
<evidence type="ECO:0000313" key="3">
    <source>
        <dbReference type="EMBL" id="KAJ7075124.1"/>
    </source>
</evidence>
<sequence>MPPAMKSTRSRAPSPTGTSLGVSNYPTEFYRPLLDKYPQAAPNSRVTAHEKLACLPIQQSQELSTDVYDKLVRRKNQPDDVQSIDSPPRLPFPGNAGDGPRASHNPYHELPCPNVPPSSPGSDFRLLSGDVVRSQCDTKDLLGEYIASRDVDAADDPFEDVQAFDKRHLADVFHSIMGDTDAGGKRKSQEAEAESHLVNKKRKGTQRLDAQTLKYLDQDGLLKMPGHDWTAYTSLHQPVVTVRDVIPQPMQEHSRSAIEKPHKRKRSKPSKKTRTAHRGGARQKIGEDEINPRHEEDIMHRTFARGDVMMSSTFTLLHDALHSSTGWQGARPPPLAQAKIDRLYKLKPDAEALHPWLANFFPIPYLEHANPADERGTFVVDKNNHVFLYRSFRALWMQDRIAEIEEAQAVLVGNDLSSPSIRAAYADGIRGPHMAIIIGHQRQSSKAPYLTAWHREHQERVDKFMGLPIVKNIIDFVSSVIRVVWPGIAASFDRDAAFHFERYGIKPMFGYFWNLCWNVAFPGQLRIQTGPHADFKNQVYICMILTYILLCGLNFDHRNRSWIVLWEAEVAVQLPPWTLAGYPSALFYHFNVDVHRLRVVWTAADVDKPSPENSFEAAPGDAMGRGSLVFFNQSTMRHGPATGFDTLKMAIEAGHSGRTDYGTDIQLAFQRELVLIPVPSNIQDDFVSNI</sequence>
<gene>
    <name evidence="3" type="ORF">B0H15DRAFT_867940</name>
</gene>
<feature type="compositionally biased region" description="Polar residues" evidence="1">
    <location>
        <begin position="10"/>
        <end position="25"/>
    </location>
</feature>
<dbReference type="EMBL" id="JARJCN010000103">
    <property type="protein sequence ID" value="KAJ7075124.1"/>
    <property type="molecule type" value="Genomic_DNA"/>
</dbReference>
<feature type="region of interest" description="Disordered" evidence="1">
    <location>
        <begin position="250"/>
        <end position="287"/>
    </location>
</feature>
<keyword evidence="4" id="KW-1185">Reference proteome</keyword>
<evidence type="ECO:0000259" key="2">
    <source>
        <dbReference type="Pfam" id="PF08518"/>
    </source>
</evidence>
<name>A0AAD6TP21_9AGAR</name>
<feature type="compositionally biased region" description="Basic and acidic residues" evidence="1">
    <location>
        <begin position="182"/>
        <end position="197"/>
    </location>
</feature>
<dbReference type="Pfam" id="PF08518">
    <property type="entry name" value="GIT_SHD"/>
    <property type="match status" value="1"/>
</dbReference>
<evidence type="ECO:0000313" key="4">
    <source>
        <dbReference type="Proteomes" id="UP001222325"/>
    </source>
</evidence>
<feature type="region of interest" description="Disordered" evidence="1">
    <location>
        <begin position="180"/>
        <end position="204"/>
    </location>
</feature>
<comment type="caution">
    <text evidence="3">The sequence shown here is derived from an EMBL/GenBank/DDBJ whole genome shotgun (WGS) entry which is preliminary data.</text>
</comment>
<feature type="region of interest" description="Disordered" evidence="1">
    <location>
        <begin position="75"/>
        <end position="108"/>
    </location>
</feature>
<organism evidence="3 4">
    <name type="scientific">Mycena belliarum</name>
    <dbReference type="NCBI Taxonomy" id="1033014"/>
    <lineage>
        <taxon>Eukaryota</taxon>
        <taxon>Fungi</taxon>
        <taxon>Dikarya</taxon>
        <taxon>Basidiomycota</taxon>
        <taxon>Agaricomycotina</taxon>
        <taxon>Agaricomycetes</taxon>
        <taxon>Agaricomycetidae</taxon>
        <taxon>Agaricales</taxon>
        <taxon>Marasmiineae</taxon>
        <taxon>Mycenaceae</taxon>
        <taxon>Mycena</taxon>
    </lineage>
</organism>
<proteinExistence type="predicted"/>
<protein>
    <recommendedName>
        <fullName evidence="2">GIT Spa2 homology (SHD) domain-containing protein</fullName>
    </recommendedName>
</protein>
<dbReference type="Proteomes" id="UP001222325">
    <property type="component" value="Unassembled WGS sequence"/>
</dbReference>
<feature type="region of interest" description="Disordered" evidence="1">
    <location>
        <begin position="1"/>
        <end position="25"/>
    </location>
</feature>